<evidence type="ECO:0000313" key="7">
    <source>
        <dbReference type="Proteomes" id="UP001595839"/>
    </source>
</evidence>
<dbReference type="CDD" id="cd00063">
    <property type="entry name" value="FN3"/>
    <property type="match status" value="1"/>
</dbReference>
<dbReference type="InterPro" id="IPR036116">
    <property type="entry name" value="FN3_sf"/>
</dbReference>
<organism evidence="6 7">
    <name type="scientific">Streptomyces vulcanius</name>
    <dbReference type="NCBI Taxonomy" id="1441876"/>
    <lineage>
        <taxon>Bacteria</taxon>
        <taxon>Bacillati</taxon>
        <taxon>Actinomycetota</taxon>
        <taxon>Actinomycetes</taxon>
        <taxon>Kitasatosporales</taxon>
        <taxon>Streptomycetaceae</taxon>
        <taxon>Streptomyces</taxon>
    </lineage>
</organism>
<dbReference type="SUPFAM" id="SSF49265">
    <property type="entry name" value="Fibronectin type III"/>
    <property type="match status" value="1"/>
</dbReference>
<dbReference type="PANTHER" id="PTHR35861:SF1">
    <property type="entry name" value="PHAGE TAIL SHEATH PROTEIN"/>
    <property type="match status" value="1"/>
</dbReference>
<dbReference type="SMART" id="SM00060">
    <property type="entry name" value="FN3"/>
    <property type="match status" value="1"/>
</dbReference>
<comment type="similarity">
    <text evidence="1">Belongs to the myoviridae tail sheath protein family.</text>
</comment>
<gene>
    <name evidence="6" type="ORF">ACFPIH_03155</name>
</gene>
<evidence type="ECO:0000256" key="4">
    <source>
        <dbReference type="SAM" id="MobiDB-lite"/>
    </source>
</evidence>
<name>A0ABV9AFL8_9ACTN</name>
<evidence type="ECO:0000256" key="3">
    <source>
        <dbReference type="ARBA" id="ARBA00023326"/>
    </source>
</evidence>
<dbReference type="InterPro" id="IPR003961">
    <property type="entry name" value="FN3_dom"/>
</dbReference>
<keyword evidence="7" id="KW-1185">Reference proteome</keyword>
<dbReference type="Pfam" id="PF00041">
    <property type="entry name" value="fn3"/>
    <property type="match status" value="1"/>
</dbReference>
<sequence>MTTPTTFPYKRPGVYITESLNPLPQPISPPGLAVATFVGTHDAGPSNPVKVTSWEQFMSLYGGFGSGLNYLPFQVYEYFANGGQQAWILRATPTDSVAARLVVKNTPLAPPENIVATPDGTAPSGAGTKPTPKVTNVTLTAPVAPVVSNPEQTAFAIEWDAITPLSAVDAYQVVVTRPDEGSFSKTVWVAQPTEGKPAAAFTDLAPDTTYSVQITPYKGATAGDPMTAPATFDTAPGYTAVDALQVTARGRGSYGNKVYITTAPSWTSGRFHVFVKYGSTAQASLVETWQDVSLNPGDPRYIVGLINSSKGGSTYITVQNMLPPTSATPGTGATPDASWQPEYVADAPLESGADGVLAVNLAEQLAAQFGSISDVLLLNLCGNTSMTDHIPPQTQVNSVLSWVEQRRGAFLVLDAPRQPPPIAPDVAANKYTETVGGYSPQSSYAAFYGPWIQVADPAGASVSSTRMLPPGGAVMGQFAQADAAVGPNRSPAGTAYSLIGAVGVENNFTLDQLDSLNQVGCNVIRPVPQSGFCIMGARTLRQGMPDRYISVRRMLTYLENLLEDVTRFAVFEPNGPELWQTLNALVTQQLLTLTQADQLQSSVPDQAFFVVCDETNNTSQTVANGEIHIQVGVALASPAEFIVIEISQYQGGISTTTTSVESTT</sequence>
<feature type="region of interest" description="Disordered" evidence="4">
    <location>
        <begin position="112"/>
        <end position="132"/>
    </location>
</feature>
<dbReference type="RefSeq" id="WP_381167933.1">
    <property type="nucleotide sequence ID" value="NZ_JBHSFK010000002.1"/>
</dbReference>
<keyword evidence="3" id="KW-0119">Carbohydrate metabolism</keyword>
<dbReference type="EMBL" id="JBHSFK010000002">
    <property type="protein sequence ID" value="MFC4498529.1"/>
    <property type="molecule type" value="Genomic_DNA"/>
</dbReference>
<protein>
    <submittedName>
        <fullName evidence="6">Phage tail sheath subtilisin-like domain-containing protein</fullName>
    </submittedName>
</protein>
<accession>A0ABV9AFL8</accession>
<dbReference type="Gene3D" id="3.40.50.11780">
    <property type="match status" value="1"/>
</dbReference>
<feature type="domain" description="Fibronectin type-III" evidence="5">
    <location>
        <begin position="141"/>
        <end position="237"/>
    </location>
</feature>
<dbReference type="InterPro" id="IPR013783">
    <property type="entry name" value="Ig-like_fold"/>
</dbReference>
<evidence type="ECO:0000313" key="6">
    <source>
        <dbReference type="EMBL" id="MFC4498529.1"/>
    </source>
</evidence>
<dbReference type="InterPro" id="IPR052042">
    <property type="entry name" value="Tail_sheath_structural"/>
</dbReference>
<dbReference type="Proteomes" id="UP001595839">
    <property type="component" value="Unassembled WGS sequence"/>
</dbReference>
<keyword evidence="3" id="KW-0624">Polysaccharide degradation</keyword>
<keyword evidence="2" id="KW-0378">Hydrolase</keyword>
<evidence type="ECO:0000256" key="2">
    <source>
        <dbReference type="ARBA" id="ARBA00023295"/>
    </source>
</evidence>
<dbReference type="Pfam" id="PF04984">
    <property type="entry name" value="Phage_sheath_1"/>
    <property type="match status" value="1"/>
</dbReference>
<dbReference type="InterPro" id="IPR035089">
    <property type="entry name" value="Phage_sheath_subtilisin"/>
</dbReference>
<reference evidence="7" key="1">
    <citation type="journal article" date="2019" name="Int. J. Syst. Evol. Microbiol.">
        <title>The Global Catalogue of Microorganisms (GCM) 10K type strain sequencing project: providing services to taxonomists for standard genome sequencing and annotation.</title>
        <authorList>
            <consortium name="The Broad Institute Genomics Platform"/>
            <consortium name="The Broad Institute Genome Sequencing Center for Infectious Disease"/>
            <person name="Wu L."/>
            <person name="Ma J."/>
        </authorList>
    </citation>
    <scope>NUCLEOTIDE SEQUENCE [LARGE SCALE GENOMIC DNA]</scope>
    <source>
        <strain evidence="7">CGMCC 4.7177</strain>
    </source>
</reference>
<evidence type="ECO:0000259" key="5">
    <source>
        <dbReference type="PROSITE" id="PS50853"/>
    </source>
</evidence>
<proteinExistence type="inferred from homology"/>
<dbReference type="Gene3D" id="2.60.40.10">
    <property type="entry name" value="Immunoglobulins"/>
    <property type="match status" value="1"/>
</dbReference>
<keyword evidence="2" id="KW-0326">Glycosidase</keyword>
<dbReference type="PANTHER" id="PTHR35861">
    <property type="match status" value="1"/>
</dbReference>
<dbReference type="PROSITE" id="PS50853">
    <property type="entry name" value="FN3"/>
    <property type="match status" value="1"/>
</dbReference>
<evidence type="ECO:0000256" key="1">
    <source>
        <dbReference type="ARBA" id="ARBA00008005"/>
    </source>
</evidence>
<comment type="caution">
    <text evidence="6">The sequence shown here is derived from an EMBL/GenBank/DDBJ whole genome shotgun (WGS) entry which is preliminary data.</text>
</comment>